<keyword evidence="2" id="KW-1003">Cell membrane</keyword>
<name>A0A3S4GGU6_SALET</name>
<dbReference type="AlphaFoldDB" id="A0A3S4GGU6"/>
<accession>A0A3S4GGU6</accession>
<keyword evidence="2" id="KW-0997">Cell inner membrane</keyword>
<evidence type="ECO:0000313" key="5">
    <source>
        <dbReference type="Proteomes" id="UP000277214"/>
    </source>
</evidence>
<keyword evidence="3" id="KW-1133">Transmembrane helix</keyword>
<dbReference type="Proteomes" id="UP000277214">
    <property type="component" value="Chromosome 1"/>
</dbReference>
<gene>
    <name evidence="4" type="primary">narK_3</name>
    <name evidence="4" type="ORF">NCTC8272_01221</name>
</gene>
<keyword evidence="3" id="KW-0812">Transmembrane</keyword>
<feature type="transmembrane region" description="Helical" evidence="3">
    <location>
        <begin position="72"/>
        <end position="94"/>
    </location>
</feature>
<comment type="subcellular location">
    <subcellularLocation>
        <location evidence="1">Cell inner membrane</location>
        <topology evidence="1">Multi-pass membrane protein</topology>
    </subcellularLocation>
</comment>
<keyword evidence="3" id="KW-0472">Membrane</keyword>
<dbReference type="Gene3D" id="1.20.1250.20">
    <property type="entry name" value="MFS general substrate transporter like domains"/>
    <property type="match status" value="1"/>
</dbReference>
<evidence type="ECO:0000256" key="1">
    <source>
        <dbReference type="ARBA" id="ARBA00004429"/>
    </source>
</evidence>
<dbReference type="EMBL" id="LR134149">
    <property type="protein sequence ID" value="VEA33776.1"/>
    <property type="molecule type" value="Genomic_DNA"/>
</dbReference>
<dbReference type="GO" id="GO:0005886">
    <property type="term" value="C:plasma membrane"/>
    <property type="evidence" value="ECO:0007669"/>
    <property type="project" value="UniProtKB-SubCell"/>
</dbReference>
<evidence type="ECO:0000313" key="4">
    <source>
        <dbReference type="EMBL" id="VEA33776.1"/>
    </source>
</evidence>
<dbReference type="InterPro" id="IPR036259">
    <property type="entry name" value="MFS_trans_sf"/>
</dbReference>
<sequence>MAIFSGLLFLTLPTGGVGGSFIAFYGVFLALFLTAGLGSGSTFQMISVIFRKLTMDRVKAEGGSDERAMREAATDTAAALGFISAIGAIGGFFIPKRLAHL</sequence>
<proteinExistence type="predicted"/>
<feature type="transmembrane region" description="Helical" evidence="3">
    <location>
        <begin position="28"/>
        <end position="51"/>
    </location>
</feature>
<protein>
    <submittedName>
        <fullName evidence="4">Major facilitator superfamily nitrite extrusion protein</fullName>
    </submittedName>
</protein>
<evidence type="ECO:0000256" key="2">
    <source>
        <dbReference type="ARBA" id="ARBA00022519"/>
    </source>
</evidence>
<evidence type="ECO:0000256" key="3">
    <source>
        <dbReference type="SAM" id="Phobius"/>
    </source>
</evidence>
<reference evidence="4 5" key="1">
    <citation type="submission" date="2018-12" db="EMBL/GenBank/DDBJ databases">
        <authorList>
            <consortium name="Pathogen Informatics"/>
        </authorList>
    </citation>
    <scope>NUCLEOTIDE SEQUENCE [LARGE SCALE GENOMIC DNA]</scope>
    <source>
        <strain evidence="4 5">NCTC8272</strain>
    </source>
</reference>
<organism evidence="4 5">
    <name type="scientific">Salmonella enterica I</name>
    <dbReference type="NCBI Taxonomy" id="59201"/>
    <lineage>
        <taxon>Bacteria</taxon>
        <taxon>Pseudomonadati</taxon>
        <taxon>Pseudomonadota</taxon>
        <taxon>Gammaproteobacteria</taxon>
        <taxon>Enterobacterales</taxon>
        <taxon>Enterobacteriaceae</taxon>
        <taxon>Salmonella</taxon>
    </lineage>
</organism>